<dbReference type="SMART" id="SM00706">
    <property type="entry name" value="TECPR"/>
    <property type="match status" value="3"/>
</dbReference>
<accession>A0A1E1WSJ5</accession>
<dbReference type="InterPro" id="IPR006624">
    <property type="entry name" value="Beta-propeller_rpt_TECPR"/>
</dbReference>
<sequence>RTGASPATPAGVHWEHVNSPQSLISISTCNNIIWVIGRKGELYYREGVTNSNPGGVNWKLIEAPKCSIPFSHKISGGAKAVSLTDCAAWVVLSNGAIAVRTEISKYQEDGKHWKYLSGNDVLLLLKALALQDCDTTFKHVSSIEQEVWAVSTDGILQRRLGVSVDNPTGIAWQPVLNVTLVHVTARGCSM</sequence>
<reference evidence="1" key="1">
    <citation type="submission" date="2015-09" db="EMBL/GenBank/DDBJ databases">
        <title>De novo assembly of Pectinophora gossypiella (Pink Bollworm) gut transcriptome.</title>
        <authorList>
            <person name="Tassone E.E."/>
        </authorList>
    </citation>
    <scope>NUCLEOTIDE SEQUENCE</scope>
</reference>
<dbReference type="AlphaFoldDB" id="A0A1E1WSJ5"/>
<evidence type="ECO:0000313" key="1">
    <source>
        <dbReference type="EMBL" id="JAT90019.1"/>
    </source>
</evidence>
<proteinExistence type="predicted"/>
<gene>
    <name evidence="1" type="ORF">g.6989</name>
</gene>
<dbReference type="Pfam" id="PF06462">
    <property type="entry name" value="Hyd_WA"/>
    <property type="match status" value="2"/>
</dbReference>
<dbReference type="EMBL" id="GDQN01001035">
    <property type="protein sequence ID" value="JAT90019.1"/>
    <property type="molecule type" value="Transcribed_RNA"/>
</dbReference>
<dbReference type="PANTHER" id="PTHR23250:SF1">
    <property type="entry name" value="TECTONIN BETA-PROPELLER REPEAT-CONTAINING PROTEIN 1"/>
    <property type="match status" value="1"/>
</dbReference>
<name>A0A1E1WSJ5_PECGO</name>
<dbReference type="InterPro" id="IPR051513">
    <property type="entry name" value="Tectonin_beta-prop"/>
</dbReference>
<feature type="non-terminal residue" evidence="1">
    <location>
        <position position="1"/>
    </location>
</feature>
<dbReference type="OrthoDB" id="72441at2759"/>
<dbReference type="PANTHER" id="PTHR23250">
    <property type="entry name" value="DYSFERLIN-RELATED"/>
    <property type="match status" value="1"/>
</dbReference>
<organism evidence="1">
    <name type="scientific">Pectinophora gossypiella</name>
    <name type="common">Cotton pink bollworm</name>
    <name type="synonym">Depressaria gossypiella</name>
    <dbReference type="NCBI Taxonomy" id="13191"/>
    <lineage>
        <taxon>Eukaryota</taxon>
        <taxon>Metazoa</taxon>
        <taxon>Ecdysozoa</taxon>
        <taxon>Arthropoda</taxon>
        <taxon>Hexapoda</taxon>
        <taxon>Insecta</taxon>
        <taxon>Pterygota</taxon>
        <taxon>Neoptera</taxon>
        <taxon>Endopterygota</taxon>
        <taxon>Lepidoptera</taxon>
        <taxon>Glossata</taxon>
        <taxon>Ditrysia</taxon>
        <taxon>Gelechioidea</taxon>
        <taxon>Gelechiidae</taxon>
        <taxon>Apatetrinae</taxon>
        <taxon>Pectinophora</taxon>
    </lineage>
</organism>
<dbReference type="SUPFAM" id="SSF110296">
    <property type="entry name" value="Oligoxyloglucan reducing end-specific cellobiohydrolase"/>
    <property type="match status" value="1"/>
</dbReference>
<protein>
    <submittedName>
        <fullName evidence="1">Uncharacterized protein</fullName>
    </submittedName>
</protein>